<evidence type="ECO:0000313" key="3">
    <source>
        <dbReference type="Proteomes" id="UP000037460"/>
    </source>
</evidence>
<organism evidence="2 3">
    <name type="scientific">Chrysochromulina tobinii</name>
    <dbReference type="NCBI Taxonomy" id="1460289"/>
    <lineage>
        <taxon>Eukaryota</taxon>
        <taxon>Haptista</taxon>
        <taxon>Haptophyta</taxon>
        <taxon>Prymnesiophyceae</taxon>
        <taxon>Prymnesiales</taxon>
        <taxon>Chrysochromulinaceae</taxon>
        <taxon>Chrysochromulina</taxon>
    </lineage>
</organism>
<evidence type="ECO:0000256" key="1">
    <source>
        <dbReference type="SAM" id="MobiDB-lite"/>
    </source>
</evidence>
<name>A0A0M0JVS7_9EUKA</name>
<dbReference type="CDD" id="cd04508">
    <property type="entry name" value="Tudor_SF"/>
    <property type="match status" value="1"/>
</dbReference>
<proteinExistence type="predicted"/>
<feature type="region of interest" description="Disordered" evidence="1">
    <location>
        <begin position="61"/>
        <end position="107"/>
    </location>
</feature>
<accession>A0A0M0JVS7</accession>
<comment type="caution">
    <text evidence="2">The sequence shown here is derived from an EMBL/GenBank/DDBJ whole genome shotgun (WGS) entry which is preliminary data.</text>
</comment>
<keyword evidence="3" id="KW-1185">Reference proteome</keyword>
<evidence type="ECO:0000313" key="2">
    <source>
        <dbReference type="EMBL" id="KOO30675.1"/>
    </source>
</evidence>
<dbReference type="AlphaFoldDB" id="A0A0M0JVS7"/>
<reference evidence="3" key="1">
    <citation type="journal article" date="2015" name="PLoS Genet.">
        <title>Genome Sequence and Transcriptome Analyses of Chrysochromulina tobin: Metabolic Tools for Enhanced Algal Fitness in the Prominent Order Prymnesiales (Haptophyceae).</title>
        <authorList>
            <person name="Hovde B.T."/>
            <person name="Deodato C.R."/>
            <person name="Hunsperger H.M."/>
            <person name="Ryken S.A."/>
            <person name="Yost W."/>
            <person name="Jha R.K."/>
            <person name="Patterson J."/>
            <person name="Monnat R.J. Jr."/>
            <person name="Barlow S.B."/>
            <person name="Starkenburg S.R."/>
            <person name="Cattolico R.A."/>
        </authorList>
    </citation>
    <scope>NUCLEOTIDE SEQUENCE</scope>
    <source>
        <strain evidence="3">CCMP291</strain>
    </source>
</reference>
<dbReference type="EMBL" id="JWZX01002180">
    <property type="protein sequence ID" value="KOO30675.1"/>
    <property type="molecule type" value="Genomic_DNA"/>
</dbReference>
<evidence type="ECO:0008006" key="4">
    <source>
        <dbReference type="Google" id="ProtNLM"/>
    </source>
</evidence>
<dbReference type="Gene3D" id="2.30.30.140">
    <property type="match status" value="1"/>
</dbReference>
<dbReference type="Proteomes" id="UP000037460">
    <property type="component" value="Unassembled WGS sequence"/>
</dbReference>
<dbReference type="OrthoDB" id="126859at2759"/>
<gene>
    <name evidence="2" type="ORF">Ctob_004978</name>
</gene>
<protein>
    <recommendedName>
        <fullName evidence="4">Tudor domain-containing protein</fullName>
    </recommendedName>
</protein>
<sequence>MDSSQSPISPLAAAGELLAGSVAKAQAEAERVWSALGSGLCGWAGCTKPARHSGFCVSVPDSRREKEPVQMDTAKPAPSPRELMSHARNEGRLPPSKKPKLGDRVRGKYQGQIGGRNWFDGVVTAVHEDGTCDLQYDDGDYEERVAPRFIKASGT</sequence>